<feature type="compositionally biased region" description="Basic residues" evidence="1">
    <location>
        <begin position="348"/>
        <end position="359"/>
    </location>
</feature>
<feature type="region of interest" description="Disordered" evidence="1">
    <location>
        <begin position="313"/>
        <end position="386"/>
    </location>
</feature>
<feature type="region of interest" description="Disordered" evidence="1">
    <location>
        <begin position="253"/>
        <end position="300"/>
    </location>
</feature>
<name>A0AAD4MTJ4_9BILA</name>
<feature type="compositionally biased region" description="Polar residues" evidence="1">
    <location>
        <begin position="275"/>
        <end position="289"/>
    </location>
</feature>
<organism evidence="3 4">
    <name type="scientific">Ditylenchus destructor</name>
    <dbReference type="NCBI Taxonomy" id="166010"/>
    <lineage>
        <taxon>Eukaryota</taxon>
        <taxon>Metazoa</taxon>
        <taxon>Ecdysozoa</taxon>
        <taxon>Nematoda</taxon>
        <taxon>Chromadorea</taxon>
        <taxon>Rhabditida</taxon>
        <taxon>Tylenchina</taxon>
        <taxon>Tylenchomorpha</taxon>
        <taxon>Sphaerularioidea</taxon>
        <taxon>Anguinidae</taxon>
        <taxon>Anguininae</taxon>
        <taxon>Ditylenchus</taxon>
    </lineage>
</organism>
<evidence type="ECO:0000313" key="3">
    <source>
        <dbReference type="EMBL" id="KAI1703268.1"/>
    </source>
</evidence>
<feature type="compositionally biased region" description="Polar residues" evidence="1">
    <location>
        <begin position="333"/>
        <end position="346"/>
    </location>
</feature>
<dbReference type="EMBL" id="JAKKPZ010000085">
    <property type="protein sequence ID" value="KAI1703268.1"/>
    <property type="molecule type" value="Genomic_DNA"/>
</dbReference>
<reference evidence="3" key="1">
    <citation type="submission" date="2022-01" db="EMBL/GenBank/DDBJ databases">
        <title>Genome Sequence Resource for Two Populations of Ditylenchus destructor, the Migratory Endoparasitic Phytonematode.</title>
        <authorList>
            <person name="Zhang H."/>
            <person name="Lin R."/>
            <person name="Xie B."/>
        </authorList>
    </citation>
    <scope>NUCLEOTIDE SEQUENCE</scope>
    <source>
        <strain evidence="3">BazhouSP</strain>
    </source>
</reference>
<proteinExistence type="predicted"/>
<feature type="transmembrane region" description="Helical" evidence="2">
    <location>
        <begin position="124"/>
        <end position="146"/>
    </location>
</feature>
<evidence type="ECO:0000256" key="1">
    <source>
        <dbReference type="SAM" id="MobiDB-lite"/>
    </source>
</evidence>
<keyword evidence="2" id="KW-0472">Membrane</keyword>
<sequence>MTADNSQPNIENSPELDIEKRDAEVLRLNGFPKADVVVELEFLMENLKLQASNSQSSAEDRSSVCAQYKMVNSSRSIEDNECSHESFASNAEFCHVKAQALAAILALVSIMINFLSICTSGFGFAFYSLNLIGFPCWTSVVLGYFLRKSIFYKVPLIINAFYIMFDVFLLVAAAYASVLGPGQQVEVYRLLSQLTGTNFSSNVKQSLFVVFWVISLIMTLGFLAMIQHVLYLCYEQAKNEKIRLKRKRHLLAEEGKNGSKSRKMKTKCKIRESVSAESQSDADNETNLLAKSKKNTVKSKQIVRQEETLKLEKKCRERSRSGVNSEIQENESAKNQSDAEQESNLLAKSKRNTAKSKQKVHQEETRKLENKRKRIKSDAASEADSE</sequence>
<keyword evidence="4" id="KW-1185">Reference proteome</keyword>
<evidence type="ECO:0000313" key="4">
    <source>
        <dbReference type="Proteomes" id="UP001201812"/>
    </source>
</evidence>
<feature type="transmembrane region" description="Helical" evidence="2">
    <location>
        <begin position="158"/>
        <end position="178"/>
    </location>
</feature>
<feature type="transmembrane region" description="Helical" evidence="2">
    <location>
        <begin position="209"/>
        <end position="234"/>
    </location>
</feature>
<keyword evidence="2" id="KW-0812">Transmembrane</keyword>
<keyword evidence="2" id="KW-1133">Transmembrane helix</keyword>
<evidence type="ECO:0000256" key="2">
    <source>
        <dbReference type="SAM" id="Phobius"/>
    </source>
</evidence>
<comment type="caution">
    <text evidence="3">The sequence shown here is derived from an EMBL/GenBank/DDBJ whole genome shotgun (WGS) entry which is preliminary data.</text>
</comment>
<feature type="transmembrane region" description="Helical" evidence="2">
    <location>
        <begin position="100"/>
        <end position="118"/>
    </location>
</feature>
<accession>A0AAD4MTJ4</accession>
<dbReference type="AlphaFoldDB" id="A0AAD4MTJ4"/>
<protein>
    <submittedName>
        <fullName evidence="3">Uncharacterized protein</fullName>
    </submittedName>
</protein>
<dbReference type="Proteomes" id="UP001201812">
    <property type="component" value="Unassembled WGS sequence"/>
</dbReference>
<gene>
    <name evidence="3" type="ORF">DdX_15003</name>
</gene>
<feature type="compositionally biased region" description="Basic residues" evidence="1">
    <location>
        <begin position="259"/>
        <end position="268"/>
    </location>
</feature>